<accession>A0A4Y7SA17</accession>
<proteinExistence type="predicted"/>
<name>A0A4Y7SA17_COPMI</name>
<organism evidence="2 3">
    <name type="scientific">Coprinellus micaceus</name>
    <name type="common">Glistening ink-cap mushroom</name>
    <name type="synonym">Coprinus micaceus</name>
    <dbReference type="NCBI Taxonomy" id="71717"/>
    <lineage>
        <taxon>Eukaryota</taxon>
        <taxon>Fungi</taxon>
        <taxon>Dikarya</taxon>
        <taxon>Basidiomycota</taxon>
        <taxon>Agaricomycotina</taxon>
        <taxon>Agaricomycetes</taxon>
        <taxon>Agaricomycetidae</taxon>
        <taxon>Agaricales</taxon>
        <taxon>Agaricineae</taxon>
        <taxon>Psathyrellaceae</taxon>
        <taxon>Coprinellus</taxon>
    </lineage>
</organism>
<dbReference type="EMBL" id="QPFP01000292">
    <property type="protein sequence ID" value="TEB18063.1"/>
    <property type="molecule type" value="Genomic_DNA"/>
</dbReference>
<reference evidence="2 3" key="1">
    <citation type="journal article" date="2019" name="Nat. Ecol. Evol.">
        <title>Megaphylogeny resolves global patterns of mushroom evolution.</title>
        <authorList>
            <person name="Varga T."/>
            <person name="Krizsan K."/>
            <person name="Foldi C."/>
            <person name="Dima B."/>
            <person name="Sanchez-Garcia M."/>
            <person name="Sanchez-Ramirez S."/>
            <person name="Szollosi G.J."/>
            <person name="Szarkandi J.G."/>
            <person name="Papp V."/>
            <person name="Albert L."/>
            <person name="Andreopoulos W."/>
            <person name="Angelini C."/>
            <person name="Antonin V."/>
            <person name="Barry K.W."/>
            <person name="Bougher N.L."/>
            <person name="Buchanan P."/>
            <person name="Buyck B."/>
            <person name="Bense V."/>
            <person name="Catcheside P."/>
            <person name="Chovatia M."/>
            <person name="Cooper J."/>
            <person name="Damon W."/>
            <person name="Desjardin D."/>
            <person name="Finy P."/>
            <person name="Geml J."/>
            <person name="Haridas S."/>
            <person name="Hughes K."/>
            <person name="Justo A."/>
            <person name="Karasinski D."/>
            <person name="Kautmanova I."/>
            <person name="Kiss B."/>
            <person name="Kocsube S."/>
            <person name="Kotiranta H."/>
            <person name="LaButti K.M."/>
            <person name="Lechner B.E."/>
            <person name="Liimatainen K."/>
            <person name="Lipzen A."/>
            <person name="Lukacs Z."/>
            <person name="Mihaltcheva S."/>
            <person name="Morgado L.N."/>
            <person name="Niskanen T."/>
            <person name="Noordeloos M.E."/>
            <person name="Ohm R.A."/>
            <person name="Ortiz-Santana B."/>
            <person name="Ovrebo C."/>
            <person name="Racz N."/>
            <person name="Riley R."/>
            <person name="Savchenko A."/>
            <person name="Shiryaev A."/>
            <person name="Soop K."/>
            <person name="Spirin V."/>
            <person name="Szebenyi C."/>
            <person name="Tomsovsky M."/>
            <person name="Tulloss R.E."/>
            <person name="Uehling J."/>
            <person name="Grigoriev I.V."/>
            <person name="Vagvolgyi C."/>
            <person name="Papp T."/>
            <person name="Martin F.M."/>
            <person name="Miettinen O."/>
            <person name="Hibbett D.S."/>
            <person name="Nagy L.G."/>
        </authorList>
    </citation>
    <scope>NUCLEOTIDE SEQUENCE [LARGE SCALE GENOMIC DNA]</scope>
    <source>
        <strain evidence="2 3">FP101781</strain>
    </source>
</reference>
<sequence>MSPLPIVSRALRRTAIRQGLLLACASRNLGNEAHMKTRFSVRTGPSTVADGGSSQKPGPPAIPRNEGKGETSQKRKPKQKTPPPPPNQAKRSLSERLPVTRTTFTPLTKCFNAPRGITHNPSNLPISELRHLHAVNPNRARGTKGRLFEKYLLATRRIARQKNERLKKNKAHTLGERPFAADHPNVAAFFKSFQEDGFTFDPEQGIPAEFRRLRRHLEFGFKKAHPKRKELEERYEKAMDKDFEYMFGKDFNDIVAWQRIFKRIGVNPLPNTVEEAKKVREYFLSAP</sequence>
<gene>
    <name evidence="2" type="ORF">FA13DRAFT_1822316</name>
</gene>
<feature type="region of interest" description="Disordered" evidence="1">
    <location>
        <begin position="35"/>
        <end position="99"/>
    </location>
</feature>
<keyword evidence="3" id="KW-1185">Reference proteome</keyword>
<evidence type="ECO:0000313" key="2">
    <source>
        <dbReference type="EMBL" id="TEB18063.1"/>
    </source>
</evidence>
<comment type="caution">
    <text evidence="2">The sequence shown here is derived from an EMBL/GenBank/DDBJ whole genome shotgun (WGS) entry which is preliminary data.</text>
</comment>
<dbReference type="Proteomes" id="UP000298030">
    <property type="component" value="Unassembled WGS sequence"/>
</dbReference>
<dbReference type="AlphaFoldDB" id="A0A4Y7SA17"/>
<evidence type="ECO:0000256" key="1">
    <source>
        <dbReference type="SAM" id="MobiDB-lite"/>
    </source>
</evidence>
<evidence type="ECO:0000313" key="3">
    <source>
        <dbReference type="Proteomes" id="UP000298030"/>
    </source>
</evidence>
<protein>
    <submittedName>
        <fullName evidence="2">Uncharacterized protein</fullName>
    </submittedName>
</protein>
<dbReference type="STRING" id="71717.A0A4Y7SA17"/>
<dbReference type="OrthoDB" id="6105938at2759"/>